<keyword evidence="1" id="KW-0732">Signal</keyword>
<keyword evidence="3" id="KW-1185">Reference proteome</keyword>
<feature type="chain" id="PRO_5045741384" description="Lipoprotein" evidence="1">
    <location>
        <begin position="24"/>
        <end position="190"/>
    </location>
</feature>
<evidence type="ECO:0008006" key="4">
    <source>
        <dbReference type="Google" id="ProtNLM"/>
    </source>
</evidence>
<protein>
    <recommendedName>
        <fullName evidence="4">Lipoprotein</fullName>
    </recommendedName>
</protein>
<dbReference type="Proteomes" id="UP001302072">
    <property type="component" value="Chromosome"/>
</dbReference>
<feature type="signal peptide" evidence="1">
    <location>
        <begin position="1"/>
        <end position="23"/>
    </location>
</feature>
<dbReference type="RefSeq" id="WP_311191895.1">
    <property type="nucleotide sequence ID" value="NZ_CP115541.1"/>
</dbReference>
<reference evidence="2 3" key="1">
    <citation type="submission" date="2022-12" db="EMBL/GenBank/DDBJ databases">
        <title>Two new species, Stenotrophomonas aracearum and Stenotrophomonas oahuensis, isolated from Anthurium (Araceae family) in Hawaii.</title>
        <authorList>
            <person name="Chunag S.C."/>
            <person name="Dobhal S."/>
            <person name="Alvarez A."/>
            <person name="Arif M."/>
        </authorList>
    </citation>
    <scope>NUCLEOTIDE SEQUENCE [LARGE SCALE GENOMIC DNA]</scope>
    <source>
        <strain evidence="2 3">A5586</strain>
    </source>
</reference>
<accession>A0ABY9YP75</accession>
<dbReference type="PROSITE" id="PS51257">
    <property type="entry name" value="PROKAR_LIPOPROTEIN"/>
    <property type="match status" value="1"/>
</dbReference>
<evidence type="ECO:0000313" key="3">
    <source>
        <dbReference type="Proteomes" id="UP001302072"/>
    </source>
</evidence>
<proteinExistence type="predicted"/>
<organism evidence="2 3">
    <name type="scientific">Stenotrophomonas oahuensis</name>
    <dbReference type="NCBI Taxonomy" id="3003271"/>
    <lineage>
        <taxon>Bacteria</taxon>
        <taxon>Pseudomonadati</taxon>
        <taxon>Pseudomonadota</taxon>
        <taxon>Gammaproteobacteria</taxon>
        <taxon>Lysobacterales</taxon>
        <taxon>Lysobacteraceae</taxon>
        <taxon>Stenotrophomonas</taxon>
    </lineage>
</organism>
<dbReference type="EMBL" id="CP115541">
    <property type="protein sequence ID" value="WNH52707.1"/>
    <property type="molecule type" value="Genomic_DNA"/>
</dbReference>
<sequence length="190" mass="20951">MKSALLLTLAGCLTGSAAFTACAQEADVRNRVVIVENVKFDYAQVLNVEPVFQTLRATRTEEHCEPVSTRTLAPVNVTGEEPQEEKGRFGRFMDSVRSIFKRDDTQVNEDGSPVVEAAPAAGNGPLLTRDCKIVPVGREFRRPIAYDVDYVYKGTKYRSRLPEDPGNRLKIRVSITPWVGAEQQAGPANP</sequence>
<name>A0ABY9YP75_9GAMM</name>
<evidence type="ECO:0000256" key="1">
    <source>
        <dbReference type="SAM" id="SignalP"/>
    </source>
</evidence>
<evidence type="ECO:0000313" key="2">
    <source>
        <dbReference type="EMBL" id="WNH52707.1"/>
    </source>
</evidence>
<gene>
    <name evidence="2" type="ORF">PDM29_00080</name>
</gene>